<evidence type="ECO:0000313" key="8">
    <source>
        <dbReference type="Proteomes" id="UP000069135"/>
    </source>
</evidence>
<comment type="function">
    <text evidence="5">One of the primary rRNA binding proteins, it binds specifically to the 5'-end of 16S ribosomal.</text>
</comment>
<feature type="compositionally biased region" description="Low complexity" evidence="6">
    <location>
        <begin position="109"/>
        <end position="121"/>
    </location>
</feature>
<dbReference type="InterPro" id="IPR019979">
    <property type="entry name" value="Ribosomal_uS17_CS"/>
</dbReference>
<feature type="region of interest" description="Disordered" evidence="6">
    <location>
        <begin position="96"/>
        <end position="121"/>
    </location>
</feature>
<dbReference type="InterPro" id="IPR012340">
    <property type="entry name" value="NA-bd_OB-fold"/>
</dbReference>
<sequence>MRTKKGHISSAKMTGTVTVTVHRSIFHPLYQKRFMRSKKFLADMGEFKDLVVGDTVVITECRPLSKRKCFRVTEVLERVPRVSELKEEEVIEKTIHREKKHTVHEKKSSSVSSASSASSKK</sequence>
<dbReference type="GO" id="GO:0006412">
    <property type="term" value="P:translation"/>
    <property type="evidence" value="ECO:0007669"/>
    <property type="project" value="InterPro"/>
</dbReference>
<dbReference type="AlphaFoldDB" id="A0A0S1SSN9"/>
<keyword evidence="3 4" id="KW-0687">Ribonucleoprotein</keyword>
<evidence type="ECO:0000256" key="5">
    <source>
        <dbReference type="RuleBase" id="RU003873"/>
    </source>
</evidence>
<dbReference type="PANTHER" id="PTHR10744:SF1">
    <property type="entry name" value="SMALL RIBOSOMAL SUBUNIT PROTEIN US17M"/>
    <property type="match status" value="1"/>
</dbReference>
<dbReference type="STRING" id="1735162.PeribacterB2_0015"/>
<accession>A0A0S1SLA3</accession>
<dbReference type="EMBL" id="CP013065">
    <property type="protein sequence ID" value="ALM12720.1"/>
    <property type="molecule type" value="Genomic_DNA"/>
</dbReference>
<evidence type="ECO:0000256" key="3">
    <source>
        <dbReference type="ARBA" id="ARBA00023274"/>
    </source>
</evidence>
<accession>A0A0S1SGP7</accession>
<dbReference type="Gene3D" id="2.40.50.140">
    <property type="entry name" value="Nucleic acid-binding proteins"/>
    <property type="match status" value="1"/>
</dbReference>
<evidence type="ECO:0000256" key="1">
    <source>
        <dbReference type="ARBA" id="ARBA00010254"/>
    </source>
</evidence>
<proteinExistence type="inferred from homology"/>
<dbReference type="GO" id="GO:0022627">
    <property type="term" value="C:cytosolic small ribosomal subunit"/>
    <property type="evidence" value="ECO:0007669"/>
    <property type="project" value="TreeGrafter"/>
</dbReference>
<evidence type="ECO:0000256" key="2">
    <source>
        <dbReference type="ARBA" id="ARBA00022980"/>
    </source>
</evidence>
<keyword evidence="2 4" id="KW-0689">Ribosomal protein</keyword>
<dbReference type="InterPro" id="IPR000266">
    <property type="entry name" value="Ribosomal_uS17"/>
</dbReference>
<organism evidence="7 8">
    <name type="scientific">Candidatus Peribacter riflensis</name>
    <dbReference type="NCBI Taxonomy" id="1735162"/>
    <lineage>
        <taxon>Bacteria</taxon>
        <taxon>Candidatus Peregrinibacteriota</taxon>
        <taxon>Candidatus Peribacteria</taxon>
        <taxon>Candidatus Peribacterales</taxon>
        <taxon>Candidatus Peribacteraceae</taxon>
        <taxon>Candidatus Peribacter</taxon>
    </lineage>
</organism>
<reference evidence="8" key="1">
    <citation type="submission" date="2015-10" db="EMBL/GenBank/DDBJ databases">
        <title>Analysis of five complete genome sequences for members of the class Peribacteria in the recently recognized Peregrinibacteria bacterial phylum.</title>
        <authorList>
            <person name="Anantharaman K."/>
            <person name="Brown C.T."/>
            <person name="Burstein D."/>
            <person name="Castelle C.J."/>
            <person name="Probst A.J."/>
            <person name="Thomas B.C."/>
            <person name="Williams K.H."/>
            <person name="Banfield J.F."/>
        </authorList>
    </citation>
    <scope>NUCLEOTIDE SEQUENCE [LARGE SCALE GENOMIC DNA]</scope>
</reference>
<dbReference type="Pfam" id="PF00366">
    <property type="entry name" value="Ribosomal_S17"/>
    <property type="match status" value="1"/>
</dbReference>
<evidence type="ECO:0000313" key="7">
    <source>
        <dbReference type="EMBL" id="ALM12720.1"/>
    </source>
</evidence>
<comment type="similarity">
    <text evidence="1 4">Belongs to the universal ribosomal protein uS17 family.</text>
</comment>
<accession>A0A0S1SWV0</accession>
<dbReference type="GO" id="GO:0019843">
    <property type="term" value="F:rRNA binding"/>
    <property type="evidence" value="ECO:0007669"/>
    <property type="project" value="UniProtKB-KW"/>
</dbReference>
<evidence type="ECO:0000256" key="4">
    <source>
        <dbReference type="RuleBase" id="RU003872"/>
    </source>
</evidence>
<dbReference type="Proteomes" id="UP000069135">
    <property type="component" value="Chromosome"/>
</dbReference>
<dbReference type="SUPFAM" id="SSF50249">
    <property type="entry name" value="Nucleic acid-binding proteins"/>
    <property type="match status" value="1"/>
</dbReference>
<accession>A0A0S1SSN9</accession>
<dbReference type="PANTHER" id="PTHR10744">
    <property type="entry name" value="40S RIBOSOMAL PROTEIN S11 FAMILY MEMBER"/>
    <property type="match status" value="1"/>
</dbReference>
<evidence type="ECO:0000256" key="6">
    <source>
        <dbReference type="SAM" id="MobiDB-lite"/>
    </source>
</evidence>
<gene>
    <name evidence="7" type="ORF">PeribacterD1_0015</name>
</gene>
<dbReference type="CDD" id="cd00364">
    <property type="entry name" value="Ribosomal_uS17"/>
    <property type="match status" value="1"/>
</dbReference>
<dbReference type="GO" id="GO:0003735">
    <property type="term" value="F:structural constituent of ribosome"/>
    <property type="evidence" value="ECO:0007669"/>
    <property type="project" value="InterPro"/>
</dbReference>
<name>A0A0S1SSN9_9BACT</name>
<dbReference type="PROSITE" id="PS00056">
    <property type="entry name" value="RIBOSOMAL_S17"/>
    <property type="match status" value="1"/>
</dbReference>
<keyword evidence="5" id="KW-0694">RNA-binding</keyword>
<protein>
    <recommendedName>
        <fullName evidence="5">30S ribosomal protein S17</fullName>
    </recommendedName>
</protein>
<keyword evidence="5" id="KW-0699">rRNA-binding</keyword>
<dbReference type="PRINTS" id="PR00973">
    <property type="entry name" value="RIBOSOMALS17"/>
</dbReference>
<dbReference type="KEGG" id="prf:PeribacterA2_0015"/>
<accession>A0A0S1SGS5</accession>
<reference evidence="7 8" key="2">
    <citation type="journal article" date="2016" name="PeerJ">
        <title>Analysis of five complete genome sequences for members of the class Peribacteria in the recently recognized Peregrinibacteria bacterial phylum.</title>
        <authorList>
            <person name="Anantharaman K."/>
            <person name="Brown C.T."/>
            <person name="Burstein D."/>
            <person name="Castelle C.J."/>
            <person name="Probst A.J."/>
            <person name="Thomas B.C."/>
            <person name="Williams K.H."/>
            <person name="Banfield J.F."/>
        </authorList>
    </citation>
    <scope>NUCLEOTIDE SEQUENCE [LARGE SCALE GENOMIC DNA]</scope>
    <source>
        <strain evidence="7">RIFOXYD1_FULL_PER-ii_59_16</strain>
    </source>
</reference>